<evidence type="ECO:0000256" key="11">
    <source>
        <dbReference type="SAM" id="MobiDB-lite"/>
    </source>
</evidence>
<organism evidence="14 15">
    <name type="scientific">Zygosaccharomyces rouxii</name>
    <dbReference type="NCBI Taxonomy" id="4956"/>
    <lineage>
        <taxon>Eukaryota</taxon>
        <taxon>Fungi</taxon>
        <taxon>Dikarya</taxon>
        <taxon>Ascomycota</taxon>
        <taxon>Saccharomycotina</taxon>
        <taxon>Saccharomycetes</taxon>
        <taxon>Saccharomycetales</taxon>
        <taxon>Saccharomycetaceae</taxon>
        <taxon>Zygosaccharomyces</taxon>
    </lineage>
</organism>
<evidence type="ECO:0000313" key="15">
    <source>
        <dbReference type="Proteomes" id="UP000187013"/>
    </source>
</evidence>
<feature type="domain" description="Conserved oligomeric complex COG6 N-terminal" evidence="12">
    <location>
        <begin position="197"/>
        <end position="299"/>
    </location>
</feature>
<dbReference type="GO" id="GO:0006891">
    <property type="term" value="P:intra-Golgi vesicle-mediated transport"/>
    <property type="evidence" value="ECO:0007669"/>
    <property type="project" value="UniProtKB-UniRule"/>
</dbReference>
<name>A0A1Q2ZZ18_ZYGRO</name>
<dbReference type="Pfam" id="PF06419">
    <property type="entry name" value="COG6_N"/>
    <property type="match status" value="1"/>
</dbReference>
<accession>A0A1Q2ZZ18</accession>
<proteinExistence type="inferred from homology"/>
<feature type="region of interest" description="Disordered" evidence="11">
    <location>
        <begin position="15"/>
        <end position="73"/>
    </location>
</feature>
<dbReference type="EMBL" id="BDGX01000014">
    <property type="protein sequence ID" value="GAV48694.1"/>
    <property type="molecule type" value="Genomic_DNA"/>
</dbReference>
<evidence type="ECO:0000256" key="8">
    <source>
        <dbReference type="ARBA" id="ARBA00031348"/>
    </source>
</evidence>
<dbReference type="PANTHER" id="PTHR21506">
    <property type="entry name" value="COMPONENT OF OLIGOMERIC GOLGI COMPLEX 6"/>
    <property type="match status" value="1"/>
</dbReference>
<sequence length="839" mass="96383">MDFLEYHALAALDAPNETSQELPEPSSTLNLSSFPTSGTEEDAFKLPDLIGGTSSNNNSNNNNNNNNINNKDEENRNLYDKMTHYANLSMKKLNIDDARVPTIPTIPTREASSSQFVEPTRAKLSLPDNLNNRNKPTDATDVVLSKKLSKVLNDYSLSNYQSRSQLRKSLQSLERNRDKLNIDEKRLINPGYLGILERKSLRSDLENELLKDHLTVLEEFRPIVRRINRWSNSVNNIKETGQQLVEETEADQSNEDDSVTDRVNQLRADAKSLELKKQLLIALRDQFTLNQLEDDIIANGEVDLEFFKIVDKALQIKERATYLLALPSSRAGSSLISQTNQTLSFVNKKVFNHLVDFLHNYESNSQLLGERSFDPDDKNFILFQKSLIYLSNDLEHFNEFLKRVTSVRSKSVLDEFLSQFDFNPKDSKPILLSAQDPLRYIGDVLANIHSSIANEADFVKSLFKFQLDDSAITVPQFNKEYLQGLDEKLLNETVQSLANSCRIRVEQIVNFEEDPVVNLEIARLLNLYQLMFERKGIRRNSALISNLHKLECSARGKIPEYYVKFLKELASLPVEPSDDLLPPDWLSEYIGKIVDLFEVYQQANTEESHKVIDLAFLQKVVENPIKDILIKRIQTAFPLAKKNETSRFSSLTMQINCFDLIKTRFQPFTTTVFAQDDQVSSIFQMIENRLNSLVSQLLELQQKLLFENTGMGLYYNLFNMIFPVTSVQDELDYDMYLSLCENPLMDLSTIEKNVHEKLNTYIPQALTDVQENMLFKLASPTIADYICETCFSTLSLFYVTFRKVLMHLYPEQKESVQRFLNFSEQEFNTLVGIDQGNSE</sequence>
<evidence type="ECO:0000313" key="14">
    <source>
        <dbReference type="EMBL" id="GAV48694.1"/>
    </source>
</evidence>
<keyword evidence="6 10" id="KW-0333">Golgi apparatus</keyword>
<evidence type="ECO:0000256" key="6">
    <source>
        <dbReference type="ARBA" id="ARBA00023034"/>
    </source>
</evidence>
<dbReference type="SMART" id="SM01087">
    <property type="entry name" value="COG6"/>
    <property type="match status" value="1"/>
</dbReference>
<evidence type="ECO:0000256" key="4">
    <source>
        <dbReference type="ARBA" id="ARBA00022448"/>
    </source>
</evidence>
<dbReference type="InterPro" id="IPR010490">
    <property type="entry name" value="COG6"/>
</dbReference>
<dbReference type="GO" id="GO:0017119">
    <property type="term" value="C:Golgi transport complex"/>
    <property type="evidence" value="ECO:0007669"/>
    <property type="project" value="UniProtKB-UniRule"/>
</dbReference>
<evidence type="ECO:0000256" key="3">
    <source>
        <dbReference type="ARBA" id="ARBA00020973"/>
    </source>
</evidence>
<dbReference type="OMA" id="IINMICP"/>
<evidence type="ECO:0000259" key="12">
    <source>
        <dbReference type="Pfam" id="PF06419"/>
    </source>
</evidence>
<evidence type="ECO:0000256" key="10">
    <source>
        <dbReference type="RuleBase" id="RU365075"/>
    </source>
</evidence>
<dbReference type="GO" id="GO:0032258">
    <property type="term" value="P:cytoplasm to vacuole targeting by the Cvt pathway"/>
    <property type="evidence" value="ECO:0007669"/>
    <property type="project" value="EnsemblFungi"/>
</dbReference>
<evidence type="ECO:0000256" key="5">
    <source>
        <dbReference type="ARBA" id="ARBA00022927"/>
    </source>
</evidence>
<keyword evidence="5 10" id="KW-0653">Protein transport</keyword>
<dbReference type="PANTHER" id="PTHR21506:SF0">
    <property type="entry name" value="CONSERVED OLIGOMERIC GOLGI COMPLEX SUBUNIT 6"/>
    <property type="match status" value="1"/>
</dbReference>
<evidence type="ECO:0000256" key="1">
    <source>
        <dbReference type="ARBA" id="ARBA00004395"/>
    </source>
</evidence>
<evidence type="ECO:0000259" key="13">
    <source>
        <dbReference type="Pfam" id="PF20653"/>
    </source>
</evidence>
<comment type="function">
    <text evidence="9">Acts as a component of the peripheral membrane COG complex that is involved in intra-Golgi protein trafficking. COG is located at the cis-Golgi, and regulates tethering of retrograde intra-Golgi vesicles and possibly a number of other membrane trafficking events.</text>
</comment>
<dbReference type="InterPro" id="IPR048369">
    <property type="entry name" value="COG6_C"/>
</dbReference>
<dbReference type="eggNOG" id="KOG3758">
    <property type="taxonomic scope" value="Eukaryota"/>
</dbReference>
<dbReference type="InterPro" id="IPR048368">
    <property type="entry name" value="COG6_N"/>
</dbReference>
<reference evidence="14 15" key="1">
    <citation type="submission" date="2016-08" db="EMBL/GenBank/DDBJ databases">
        <title>Draft genome sequence of allopolyploid Zygosaccharomyces rouxii.</title>
        <authorList>
            <person name="Watanabe J."/>
            <person name="Uehara K."/>
            <person name="Mogi Y."/>
            <person name="Tsukioka Y."/>
        </authorList>
    </citation>
    <scope>NUCLEOTIDE SEQUENCE [LARGE SCALE GENOMIC DNA]</scope>
    <source>
        <strain evidence="14 15">NBRC 110957</strain>
    </source>
</reference>
<dbReference type="GO" id="GO:0000139">
    <property type="term" value="C:Golgi membrane"/>
    <property type="evidence" value="ECO:0007669"/>
    <property type="project" value="UniProtKB-SubCell"/>
</dbReference>
<evidence type="ECO:0000256" key="2">
    <source>
        <dbReference type="ARBA" id="ARBA00011023"/>
    </source>
</evidence>
<dbReference type="AlphaFoldDB" id="A0A1Q2ZZ18"/>
<comment type="subunit">
    <text evidence="10">Component of the conserved oligomeric Golgi complex.</text>
</comment>
<dbReference type="Proteomes" id="UP000187013">
    <property type="component" value="Unassembled WGS sequence"/>
</dbReference>
<dbReference type="OrthoDB" id="272987at2759"/>
<feature type="compositionally biased region" description="Low complexity" evidence="11">
    <location>
        <begin position="54"/>
        <end position="69"/>
    </location>
</feature>
<keyword evidence="7 10" id="KW-0472">Membrane</keyword>
<comment type="caution">
    <text evidence="14">The sequence shown here is derived from an EMBL/GenBank/DDBJ whole genome shotgun (WGS) entry which is preliminary data.</text>
</comment>
<feature type="domain" description="Conserved Oligomeric Golgi complex subunit 6 C-terminal" evidence="13">
    <location>
        <begin position="330"/>
        <end position="830"/>
    </location>
</feature>
<comment type="function">
    <text evidence="10">Acts as component of the peripheral membrane COG complex that is involved in intra-Golgi protein trafficking. COG is located at the cis-Golgi, and regulates tethering of retrograde intra-Golgi vesicles and possibly a number of other membrane trafficking events.</text>
</comment>
<dbReference type="Pfam" id="PF20653">
    <property type="entry name" value="COG6_C"/>
    <property type="match status" value="1"/>
</dbReference>
<comment type="similarity">
    <text evidence="2 10">Belongs to the COG6 family.</text>
</comment>
<protein>
    <recommendedName>
        <fullName evidence="3 10">Conserved oligomeric Golgi complex subunit 6</fullName>
        <shortName evidence="10">COG complex subunit 6</shortName>
    </recommendedName>
    <alternativeName>
        <fullName evidence="8 10">Component of oligomeric Golgi complex 6</fullName>
    </alternativeName>
</protein>
<evidence type="ECO:0000256" key="7">
    <source>
        <dbReference type="ARBA" id="ARBA00023136"/>
    </source>
</evidence>
<evidence type="ECO:0000256" key="9">
    <source>
        <dbReference type="ARBA" id="ARBA00043873"/>
    </source>
</evidence>
<feature type="compositionally biased region" description="Polar residues" evidence="11">
    <location>
        <begin position="16"/>
        <end position="38"/>
    </location>
</feature>
<gene>
    <name evidence="14" type="ORF">ZYGR_0N00980</name>
</gene>
<keyword evidence="4 10" id="KW-0813">Transport</keyword>
<comment type="subcellular location">
    <subcellularLocation>
        <location evidence="1 10">Golgi apparatus membrane</location>
        <topology evidence="1 10">Peripheral membrane protein</topology>
    </subcellularLocation>
</comment>